<protein>
    <submittedName>
        <fullName evidence="2">Uncharacterized protein</fullName>
    </submittedName>
</protein>
<sequence length="110" mass="12261">MEAKQSIRSNMHINPEDHQGSGVITSFRSSLLGPNQQVSTSHSTLGRSLFSFPVPLSMCQSDPFWSLRPPGAPEIWAQGDSNKPHLQCAMGHKNPNRPKWPKFSKLQKLP</sequence>
<organism evidence="2 3">
    <name type="scientific">Austropuccinia psidii MF-1</name>
    <dbReference type="NCBI Taxonomy" id="1389203"/>
    <lineage>
        <taxon>Eukaryota</taxon>
        <taxon>Fungi</taxon>
        <taxon>Dikarya</taxon>
        <taxon>Basidiomycota</taxon>
        <taxon>Pucciniomycotina</taxon>
        <taxon>Pucciniomycetes</taxon>
        <taxon>Pucciniales</taxon>
        <taxon>Sphaerophragmiaceae</taxon>
        <taxon>Austropuccinia</taxon>
    </lineage>
</organism>
<comment type="caution">
    <text evidence="2">The sequence shown here is derived from an EMBL/GenBank/DDBJ whole genome shotgun (WGS) entry which is preliminary data.</text>
</comment>
<reference evidence="2" key="1">
    <citation type="submission" date="2021-03" db="EMBL/GenBank/DDBJ databases">
        <title>Draft genome sequence of rust myrtle Austropuccinia psidii MF-1, a brazilian biotype.</title>
        <authorList>
            <person name="Quecine M.C."/>
            <person name="Pachon D.M.R."/>
            <person name="Bonatelli M.L."/>
            <person name="Correr F.H."/>
            <person name="Franceschini L.M."/>
            <person name="Leite T.F."/>
            <person name="Margarido G.R.A."/>
            <person name="Almeida C.A."/>
            <person name="Ferrarezi J.A."/>
            <person name="Labate C.A."/>
        </authorList>
    </citation>
    <scope>NUCLEOTIDE SEQUENCE</scope>
    <source>
        <strain evidence="2">MF-1</strain>
    </source>
</reference>
<feature type="region of interest" description="Disordered" evidence="1">
    <location>
        <begin position="1"/>
        <end position="22"/>
    </location>
</feature>
<proteinExistence type="predicted"/>
<feature type="compositionally biased region" description="Polar residues" evidence="1">
    <location>
        <begin position="1"/>
        <end position="12"/>
    </location>
</feature>
<gene>
    <name evidence="2" type="ORF">O181_009523</name>
</gene>
<feature type="region of interest" description="Disordered" evidence="1">
    <location>
        <begin position="75"/>
        <end position="110"/>
    </location>
</feature>
<dbReference type="Proteomes" id="UP000765509">
    <property type="component" value="Unassembled WGS sequence"/>
</dbReference>
<dbReference type="EMBL" id="AVOT02002275">
    <property type="protein sequence ID" value="MBW0469808.1"/>
    <property type="molecule type" value="Genomic_DNA"/>
</dbReference>
<accession>A0A9Q3GJI6</accession>
<keyword evidence="3" id="KW-1185">Reference proteome</keyword>
<evidence type="ECO:0000313" key="3">
    <source>
        <dbReference type="Proteomes" id="UP000765509"/>
    </source>
</evidence>
<name>A0A9Q3GJI6_9BASI</name>
<dbReference type="AlphaFoldDB" id="A0A9Q3GJI6"/>
<evidence type="ECO:0000313" key="2">
    <source>
        <dbReference type="EMBL" id="MBW0469808.1"/>
    </source>
</evidence>
<evidence type="ECO:0000256" key="1">
    <source>
        <dbReference type="SAM" id="MobiDB-lite"/>
    </source>
</evidence>